<evidence type="ECO:0000256" key="6">
    <source>
        <dbReference type="ARBA" id="ARBA00033409"/>
    </source>
</evidence>
<evidence type="ECO:0000256" key="1">
    <source>
        <dbReference type="ARBA" id="ARBA00007452"/>
    </source>
</evidence>
<keyword evidence="3 7" id="KW-0227">DNA damage</keyword>
<dbReference type="HAMAP" id="MF_00201">
    <property type="entry name" value="RecO"/>
    <property type="match status" value="1"/>
</dbReference>
<dbReference type="InterPro" id="IPR022572">
    <property type="entry name" value="DNA_rep/recomb_RecO_N"/>
</dbReference>
<comment type="function">
    <text evidence="7">Involved in DNA repair and RecF pathway recombination.</text>
</comment>
<evidence type="ECO:0000256" key="4">
    <source>
        <dbReference type="ARBA" id="ARBA00023172"/>
    </source>
</evidence>
<protein>
    <recommendedName>
        <fullName evidence="2 7">DNA repair protein RecO</fullName>
    </recommendedName>
    <alternativeName>
        <fullName evidence="6 7">Recombination protein O</fullName>
    </alternativeName>
</protein>
<name>A0A0G0A2T2_9BACT</name>
<reference evidence="9 10" key="1">
    <citation type="journal article" date="2015" name="Nature">
        <title>rRNA introns, odd ribosomes, and small enigmatic genomes across a large radiation of phyla.</title>
        <authorList>
            <person name="Brown C.T."/>
            <person name="Hug L.A."/>
            <person name="Thomas B.C."/>
            <person name="Sharon I."/>
            <person name="Castelle C.J."/>
            <person name="Singh A."/>
            <person name="Wilkins M.J."/>
            <person name="Williams K.H."/>
            <person name="Banfield J.F."/>
        </authorList>
    </citation>
    <scope>NUCLEOTIDE SEQUENCE [LARGE SCALE GENOMIC DNA]</scope>
</reference>
<sequence>MRPRIYSSEGIILKRKNYGEADRILTVFSKHFGKNTFLAKGVRKLASKKRGHLEIFTQIKFSAVTGKGFDILTETISINNFSKVRLSLNKVSLAYYFCEVVNKITREGEKQSIVYGLLSTALEQLSTAKNLKILRKQFILDLLIDLGFWPESRKMIDHDIELEEVLERQIYSVRVGKKVLE</sequence>
<dbReference type="GO" id="GO:0043590">
    <property type="term" value="C:bacterial nucleoid"/>
    <property type="evidence" value="ECO:0007669"/>
    <property type="project" value="TreeGrafter"/>
</dbReference>
<accession>A0A0G0A2T2</accession>
<keyword evidence="5 7" id="KW-0234">DNA repair</keyword>
<dbReference type="Gene3D" id="2.40.50.140">
    <property type="entry name" value="Nucleic acid-binding proteins"/>
    <property type="match status" value="1"/>
</dbReference>
<dbReference type="PANTHER" id="PTHR33991">
    <property type="entry name" value="DNA REPAIR PROTEIN RECO"/>
    <property type="match status" value="1"/>
</dbReference>
<dbReference type="InterPro" id="IPR012340">
    <property type="entry name" value="NA-bd_OB-fold"/>
</dbReference>
<evidence type="ECO:0000256" key="3">
    <source>
        <dbReference type="ARBA" id="ARBA00022763"/>
    </source>
</evidence>
<dbReference type="PANTHER" id="PTHR33991:SF1">
    <property type="entry name" value="DNA REPAIR PROTEIN RECO"/>
    <property type="match status" value="1"/>
</dbReference>
<dbReference type="SUPFAM" id="SSF57863">
    <property type="entry name" value="ArfGap/RecO-like zinc finger"/>
    <property type="match status" value="1"/>
</dbReference>
<keyword evidence="4 7" id="KW-0233">DNA recombination</keyword>
<dbReference type="InterPro" id="IPR003717">
    <property type="entry name" value="RecO"/>
</dbReference>
<dbReference type="STRING" id="1618566.UR35_C0001G0118"/>
<dbReference type="InterPro" id="IPR042242">
    <property type="entry name" value="RecO_C"/>
</dbReference>
<organism evidence="9 10">
    <name type="scientific">Candidatus Woesebacteria bacterium GW2011_GWB1_33_22</name>
    <dbReference type="NCBI Taxonomy" id="1618566"/>
    <lineage>
        <taxon>Bacteria</taxon>
        <taxon>Candidatus Woeseibacteriota</taxon>
    </lineage>
</organism>
<dbReference type="EMBL" id="LBOW01000001">
    <property type="protein sequence ID" value="KKP45521.1"/>
    <property type="molecule type" value="Genomic_DNA"/>
</dbReference>
<dbReference type="Pfam" id="PF02565">
    <property type="entry name" value="RecO_C"/>
    <property type="match status" value="1"/>
</dbReference>
<dbReference type="SUPFAM" id="SSF50249">
    <property type="entry name" value="Nucleic acid-binding proteins"/>
    <property type="match status" value="1"/>
</dbReference>
<dbReference type="Pfam" id="PF11967">
    <property type="entry name" value="RecO_N"/>
    <property type="match status" value="1"/>
</dbReference>
<comment type="caution">
    <text evidence="9">The sequence shown here is derived from an EMBL/GenBank/DDBJ whole genome shotgun (WGS) entry which is preliminary data.</text>
</comment>
<dbReference type="GO" id="GO:0006302">
    <property type="term" value="P:double-strand break repair"/>
    <property type="evidence" value="ECO:0007669"/>
    <property type="project" value="TreeGrafter"/>
</dbReference>
<dbReference type="InterPro" id="IPR037278">
    <property type="entry name" value="ARFGAP/RecO"/>
</dbReference>
<feature type="domain" description="DNA replication/recombination mediator RecO N-terminal" evidence="8">
    <location>
        <begin position="5"/>
        <end position="80"/>
    </location>
</feature>
<comment type="similarity">
    <text evidence="1 7">Belongs to the RecO family.</text>
</comment>
<evidence type="ECO:0000256" key="5">
    <source>
        <dbReference type="ARBA" id="ARBA00023204"/>
    </source>
</evidence>
<evidence type="ECO:0000259" key="8">
    <source>
        <dbReference type="Pfam" id="PF11967"/>
    </source>
</evidence>
<dbReference type="Proteomes" id="UP000034778">
    <property type="component" value="Unassembled WGS sequence"/>
</dbReference>
<dbReference type="AlphaFoldDB" id="A0A0G0A2T2"/>
<dbReference type="GO" id="GO:0006310">
    <property type="term" value="P:DNA recombination"/>
    <property type="evidence" value="ECO:0007669"/>
    <property type="project" value="UniProtKB-UniRule"/>
</dbReference>
<gene>
    <name evidence="7" type="primary">recO</name>
    <name evidence="9" type="ORF">UR35_C0001G0118</name>
</gene>
<proteinExistence type="inferred from homology"/>
<dbReference type="Gene3D" id="1.20.1440.120">
    <property type="entry name" value="Recombination protein O, C-terminal domain"/>
    <property type="match status" value="1"/>
</dbReference>
<evidence type="ECO:0000313" key="9">
    <source>
        <dbReference type="EMBL" id="KKP45521.1"/>
    </source>
</evidence>
<evidence type="ECO:0000313" key="10">
    <source>
        <dbReference type="Proteomes" id="UP000034778"/>
    </source>
</evidence>
<evidence type="ECO:0000256" key="7">
    <source>
        <dbReference type="HAMAP-Rule" id="MF_00201"/>
    </source>
</evidence>
<evidence type="ECO:0000256" key="2">
    <source>
        <dbReference type="ARBA" id="ARBA00021310"/>
    </source>
</evidence>
<dbReference type="NCBIfam" id="TIGR00613">
    <property type="entry name" value="reco"/>
    <property type="match status" value="1"/>
</dbReference>